<name>A0ABR7S9G7_9ACTN</name>
<dbReference type="EMBL" id="JACTVJ010000002">
    <property type="protein sequence ID" value="MBC9711587.1"/>
    <property type="molecule type" value="Genomic_DNA"/>
</dbReference>
<protein>
    <submittedName>
        <fullName evidence="2">Helix-turn-helix transcriptional regulator</fullName>
    </submittedName>
</protein>
<dbReference type="Pfam" id="PF13560">
    <property type="entry name" value="HTH_31"/>
    <property type="match status" value="1"/>
</dbReference>
<accession>A0ABR7S9G7</accession>
<evidence type="ECO:0000313" key="3">
    <source>
        <dbReference type="Proteomes" id="UP000642284"/>
    </source>
</evidence>
<feature type="domain" description="HTH cro/C1-type" evidence="1">
    <location>
        <begin position="37"/>
        <end position="88"/>
    </location>
</feature>
<dbReference type="PROSITE" id="PS50943">
    <property type="entry name" value="HTH_CROC1"/>
    <property type="match status" value="1"/>
</dbReference>
<evidence type="ECO:0000313" key="2">
    <source>
        <dbReference type="EMBL" id="MBC9711587.1"/>
    </source>
</evidence>
<dbReference type="PANTHER" id="PTHR35010:SF2">
    <property type="entry name" value="BLL4672 PROTEIN"/>
    <property type="match status" value="1"/>
</dbReference>
<gene>
    <name evidence="2" type="ORF">H9Y04_03255</name>
</gene>
<reference evidence="2 3" key="1">
    <citation type="submission" date="2020-08" db="EMBL/GenBank/DDBJ databases">
        <title>Genemic of Streptomyces polyaspartic.</title>
        <authorList>
            <person name="Liu W."/>
        </authorList>
    </citation>
    <scope>NUCLEOTIDE SEQUENCE [LARGE SCALE GENOMIC DNA]</scope>
    <source>
        <strain evidence="2 3">TRM66268-LWL</strain>
    </source>
</reference>
<dbReference type="Pfam" id="PF17765">
    <property type="entry name" value="MLTR_LBD"/>
    <property type="match status" value="1"/>
</dbReference>
<dbReference type="InterPro" id="IPR010982">
    <property type="entry name" value="Lambda_DNA-bd_dom_sf"/>
</dbReference>
<dbReference type="PANTHER" id="PTHR35010">
    <property type="entry name" value="BLL4672 PROTEIN-RELATED"/>
    <property type="match status" value="1"/>
</dbReference>
<dbReference type="InterPro" id="IPR001387">
    <property type="entry name" value="Cro/C1-type_HTH"/>
</dbReference>
<keyword evidence="3" id="KW-1185">Reference proteome</keyword>
<dbReference type="Gene3D" id="1.10.260.40">
    <property type="entry name" value="lambda repressor-like DNA-binding domains"/>
    <property type="match status" value="1"/>
</dbReference>
<comment type="caution">
    <text evidence="2">The sequence shown here is derived from an EMBL/GenBank/DDBJ whole genome shotgun (WGS) entry which is preliminary data.</text>
</comment>
<dbReference type="SMART" id="SM00530">
    <property type="entry name" value="HTH_XRE"/>
    <property type="match status" value="1"/>
</dbReference>
<evidence type="ECO:0000259" key="1">
    <source>
        <dbReference type="PROSITE" id="PS50943"/>
    </source>
</evidence>
<sequence>MTLAAVDSRTELSAFLKSRRARLTPADVGLPDYGSTRRVAGLRREELARIAGVSVAHYTRLEQGNTRSVSSSVLDAISRALRLDAHETAYVHRLARHRPGKAVVETYAPPRVRPALQHLLDSMEHTPGLIIGHHADVVAWNRAAAALFADFAALPPQRRDFSHLHFFDEEFRALHGAGWREVAHAHVAHLRALTSRAPVCPDLLAHVDRMRRDSAEFRALWADRDVVVVSHRIFRLRHPLVGALELEAERVELPGDCHLTGMDLFTAAPGSPTDAALRRLAASTDRRASAS</sequence>
<organism evidence="2 3">
    <name type="scientific">Streptomyces polyasparticus</name>
    <dbReference type="NCBI Taxonomy" id="2767826"/>
    <lineage>
        <taxon>Bacteria</taxon>
        <taxon>Bacillati</taxon>
        <taxon>Actinomycetota</taxon>
        <taxon>Actinomycetes</taxon>
        <taxon>Kitasatosporales</taxon>
        <taxon>Streptomycetaceae</taxon>
        <taxon>Streptomyces</taxon>
    </lineage>
</organism>
<dbReference type="InterPro" id="IPR041413">
    <property type="entry name" value="MLTR_LBD"/>
</dbReference>
<proteinExistence type="predicted"/>
<dbReference type="Gene3D" id="3.30.450.180">
    <property type="match status" value="1"/>
</dbReference>
<dbReference type="CDD" id="cd00093">
    <property type="entry name" value="HTH_XRE"/>
    <property type="match status" value="1"/>
</dbReference>
<dbReference type="SUPFAM" id="SSF47413">
    <property type="entry name" value="lambda repressor-like DNA-binding domains"/>
    <property type="match status" value="1"/>
</dbReference>
<dbReference type="Proteomes" id="UP000642284">
    <property type="component" value="Unassembled WGS sequence"/>
</dbReference>